<dbReference type="PANTHER" id="PTHR33375">
    <property type="entry name" value="CHROMOSOME-PARTITIONING PROTEIN PARB-RELATED"/>
    <property type="match status" value="1"/>
</dbReference>
<dbReference type="Gene3D" id="3.90.1530.30">
    <property type="match status" value="1"/>
</dbReference>
<dbReference type="EMBL" id="HQ202266">
    <property type="protein sequence ID" value="ADX60410.1"/>
    <property type="molecule type" value="Genomic_DNA"/>
</dbReference>
<dbReference type="PANTHER" id="PTHR33375:SF7">
    <property type="entry name" value="CHROMOSOME 2-PARTITIONING PROTEIN PARB-RELATED"/>
    <property type="match status" value="1"/>
</dbReference>
<dbReference type="CDD" id="cd16406">
    <property type="entry name" value="ParB_N_like"/>
    <property type="match status" value="1"/>
</dbReference>
<feature type="domain" description="ParB-like N-terminal" evidence="3">
    <location>
        <begin position="80"/>
        <end position="176"/>
    </location>
</feature>
<dbReference type="FunFam" id="1.10.10.2830:FF:000001">
    <property type="entry name" value="Chromosome partitioning protein ParB"/>
    <property type="match status" value="1"/>
</dbReference>
<proteinExistence type="inferred from homology"/>
<dbReference type="InterPro" id="IPR041468">
    <property type="entry name" value="HTH_ParB/Spo0J"/>
</dbReference>
<evidence type="ECO:0000256" key="2">
    <source>
        <dbReference type="ARBA" id="ARBA00074268"/>
    </source>
</evidence>
<evidence type="ECO:0000256" key="1">
    <source>
        <dbReference type="ARBA" id="ARBA00006295"/>
    </source>
</evidence>
<geneLocation type="plasmid" evidence="4">
    <name>pc15-k</name>
</geneLocation>
<dbReference type="SMART" id="SM00470">
    <property type="entry name" value="ParB"/>
    <property type="match status" value="1"/>
</dbReference>
<name>F1C5Q4_KLEPN</name>
<dbReference type="Pfam" id="PF02195">
    <property type="entry name" value="ParB_N"/>
    <property type="match status" value="1"/>
</dbReference>
<dbReference type="GO" id="GO:0005694">
    <property type="term" value="C:chromosome"/>
    <property type="evidence" value="ECO:0007669"/>
    <property type="project" value="TreeGrafter"/>
</dbReference>
<dbReference type="SUPFAM" id="SSF110849">
    <property type="entry name" value="ParB/Sulfiredoxin"/>
    <property type="match status" value="1"/>
</dbReference>
<keyword evidence="4" id="KW-0614">Plasmid</keyword>
<dbReference type="InterPro" id="IPR050336">
    <property type="entry name" value="Chromosome_partition/occlusion"/>
</dbReference>
<gene>
    <name evidence="4" type="ORF">pc15-k-043</name>
</gene>
<accession>F1C5Q4</accession>
<dbReference type="Pfam" id="PF17762">
    <property type="entry name" value="HTH_ParB"/>
    <property type="match status" value="1"/>
</dbReference>
<organism evidence="4">
    <name type="scientific">Klebsiella pneumoniae</name>
    <dbReference type="NCBI Taxonomy" id="573"/>
    <lineage>
        <taxon>Bacteria</taxon>
        <taxon>Pseudomonadati</taxon>
        <taxon>Pseudomonadota</taxon>
        <taxon>Gammaproteobacteria</taxon>
        <taxon>Enterobacterales</taxon>
        <taxon>Enterobacteriaceae</taxon>
        <taxon>Klebsiella/Raoultella group</taxon>
        <taxon>Klebsiella</taxon>
        <taxon>Klebsiella pneumoniae complex</taxon>
    </lineage>
</organism>
<dbReference type="InterPro" id="IPR003115">
    <property type="entry name" value="ParB_N"/>
</dbReference>
<sequence>MSATESKVKTAPKTSKKTLKSAEAEALKVALDAAQVEYVPVTALVKSPLNVRTIPYPAEKVCSMADSIEAIGLLQNLVVHNLPVTALVKSPLNVRTIPYPAEKVCSMADSIEAIGLLQNLVVHNLPDGRCGVAAGGRRLKALQLLQSENRIDAGYQVMVKKVPDELAVAASMAENEQQMAMHPSEQIAGFRTLAEQGKTPAQIGDLLGFGTRHVQRMLKLTELAPEILAALAKDEITTEHCQALALESDQKRQVEVLESARKRSWNNEVSVSSIRNLITSEEVSTNGDKFRFVGEAAFSPDEIRVDLFSSENGGYVKSASLDTALLEKLQNIAEHLREAEGWSWCDGRLDPISHYGKDTKIWRLHAVPPVEYTEAESERLAELEALEAKYEDENPGVNDDVLAGALEAVWEEQQTIAHRAKHRAWTDEMKQSAGVVVSWTGQEVKVQRGVVLCADEKMEEKDASTDLAPEKVDPLDAVSVPLLTRLSSERTLAVQAALLQQPQKAVALMVWKMCNSVFHTTTSVKEPFCISVSVSHYALTREAPDGENSVAFQAIQSEKERLEALLPENWRKDMTTFFTLDGATLMALMAFCTACSIDGVQGKDEFGRKHQSSLDGVENAIQFDLRDWWKPTADNLFSHMKLPHIVQALSQAGLAGAAQDAAKMKKKDAAEHAEHFLSKIRWVPEWMTSADNQKQLAAKSELSLAISQNDTDADAGDVTDHNNPACAA</sequence>
<dbReference type="InterPro" id="IPR036086">
    <property type="entry name" value="ParB/Sulfiredoxin_sf"/>
</dbReference>
<comment type="similarity">
    <text evidence="1">Belongs to the ParB family.</text>
</comment>
<dbReference type="AlphaFoldDB" id="F1C5Q4"/>
<evidence type="ECO:0000259" key="3">
    <source>
        <dbReference type="SMART" id="SM00470"/>
    </source>
</evidence>
<dbReference type="Gene3D" id="1.10.10.2830">
    <property type="match status" value="1"/>
</dbReference>
<dbReference type="GO" id="GO:0007059">
    <property type="term" value="P:chromosome segregation"/>
    <property type="evidence" value="ECO:0007669"/>
    <property type="project" value="TreeGrafter"/>
</dbReference>
<protein>
    <recommendedName>
        <fullName evidence="2">Uncharacterized protein YubM</fullName>
    </recommendedName>
</protein>
<reference evidence="4" key="1">
    <citation type="submission" date="2010-08" db="EMBL/GenBank/DDBJ databases">
        <authorList>
            <person name="Zhuo C."/>
            <person name="Li X.Q."/>
        </authorList>
    </citation>
    <scope>NUCLEOTIDE SEQUENCE</scope>
    <source>
        <strain evidence="4">997</strain>
        <plasmid evidence="4">pc15-k</plasmid>
    </source>
</reference>
<evidence type="ECO:0000313" key="4">
    <source>
        <dbReference type="EMBL" id="ADX60410.1"/>
    </source>
</evidence>
<dbReference type="RefSeq" id="WP_013609527.1">
    <property type="nucleotide sequence ID" value="NC_015154.1"/>
</dbReference>
<dbReference type="SUPFAM" id="SSF109709">
    <property type="entry name" value="KorB DNA-binding domain-like"/>
    <property type="match status" value="1"/>
</dbReference>